<dbReference type="Gene3D" id="2.60.40.10">
    <property type="entry name" value="Immunoglobulins"/>
    <property type="match status" value="1"/>
</dbReference>
<evidence type="ECO:0000313" key="3">
    <source>
        <dbReference type="EMBL" id="HIS32387.1"/>
    </source>
</evidence>
<evidence type="ECO:0000256" key="1">
    <source>
        <dbReference type="ARBA" id="ARBA00008061"/>
    </source>
</evidence>
<gene>
    <name evidence="3" type="ORF">IAB44_12710</name>
</gene>
<dbReference type="InterPro" id="IPR013783">
    <property type="entry name" value="Ig-like_fold"/>
</dbReference>
<dbReference type="Gene3D" id="3.20.20.80">
    <property type="entry name" value="Glycosidases"/>
    <property type="match status" value="2"/>
</dbReference>
<feature type="domain" description="Glycosyl hydrolase family 13 catalytic" evidence="2">
    <location>
        <begin position="143"/>
        <end position="491"/>
    </location>
</feature>
<dbReference type="SUPFAM" id="SSF81296">
    <property type="entry name" value="E set domains"/>
    <property type="match status" value="1"/>
</dbReference>
<dbReference type="SUPFAM" id="SSF51011">
    <property type="entry name" value="Glycosyl hydrolase domain"/>
    <property type="match status" value="1"/>
</dbReference>
<proteinExistence type="inferred from homology"/>
<dbReference type="InterPro" id="IPR006047">
    <property type="entry name" value="GH13_cat_dom"/>
</dbReference>
<comment type="similarity">
    <text evidence="1">Belongs to the glycosyl hydrolase 13 family.</text>
</comment>
<protein>
    <recommendedName>
        <fullName evidence="2">Glycosyl hydrolase family 13 catalytic domain-containing protein</fullName>
    </recommendedName>
</protein>
<dbReference type="InterPro" id="IPR017853">
    <property type="entry name" value="GH"/>
</dbReference>
<dbReference type="Gene3D" id="2.60.40.1180">
    <property type="entry name" value="Golgi alpha-mannosidase II"/>
    <property type="match status" value="1"/>
</dbReference>
<dbReference type="SMART" id="SM00642">
    <property type="entry name" value="Aamy"/>
    <property type="match status" value="1"/>
</dbReference>
<evidence type="ECO:0000259" key="2">
    <source>
        <dbReference type="SMART" id="SM00642"/>
    </source>
</evidence>
<comment type="caution">
    <text evidence="3">The sequence shown here is derived from an EMBL/GenBank/DDBJ whole genome shotgun (WGS) entry which is preliminary data.</text>
</comment>
<evidence type="ECO:0000313" key="4">
    <source>
        <dbReference type="Proteomes" id="UP000823935"/>
    </source>
</evidence>
<dbReference type="SUPFAM" id="SSF51445">
    <property type="entry name" value="(Trans)glycosidases"/>
    <property type="match status" value="1"/>
</dbReference>
<reference evidence="3" key="2">
    <citation type="journal article" date="2021" name="PeerJ">
        <title>Extensive microbial diversity within the chicken gut microbiome revealed by metagenomics and culture.</title>
        <authorList>
            <person name="Gilroy R."/>
            <person name="Ravi A."/>
            <person name="Getino M."/>
            <person name="Pursley I."/>
            <person name="Horton D.L."/>
            <person name="Alikhan N.F."/>
            <person name="Baker D."/>
            <person name="Gharbi K."/>
            <person name="Hall N."/>
            <person name="Watson M."/>
            <person name="Adriaenssens E.M."/>
            <person name="Foster-Nyarko E."/>
            <person name="Jarju S."/>
            <person name="Secka A."/>
            <person name="Antonio M."/>
            <person name="Oren A."/>
            <person name="Chaudhuri R.R."/>
            <person name="La Ragione R."/>
            <person name="Hildebrand F."/>
            <person name="Pallen M.J."/>
        </authorList>
    </citation>
    <scope>NUCLEOTIDE SEQUENCE</scope>
    <source>
        <strain evidence="3">CHK190-19873</strain>
    </source>
</reference>
<dbReference type="AlphaFoldDB" id="A0A9D1JKS8"/>
<dbReference type="GO" id="GO:0005975">
    <property type="term" value="P:carbohydrate metabolic process"/>
    <property type="evidence" value="ECO:0007669"/>
    <property type="project" value="InterPro"/>
</dbReference>
<dbReference type="EMBL" id="DVIQ01000077">
    <property type="protein sequence ID" value="HIS32387.1"/>
    <property type="molecule type" value="Genomic_DNA"/>
</dbReference>
<name>A0A9D1JKS8_9FIRM</name>
<organism evidence="3 4">
    <name type="scientific">Candidatus Limivivens intestinipullorum</name>
    <dbReference type="NCBI Taxonomy" id="2840858"/>
    <lineage>
        <taxon>Bacteria</taxon>
        <taxon>Bacillati</taxon>
        <taxon>Bacillota</taxon>
        <taxon>Clostridia</taxon>
        <taxon>Lachnospirales</taxon>
        <taxon>Lachnospiraceae</taxon>
        <taxon>Lachnospiraceae incertae sedis</taxon>
        <taxon>Candidatus Limivivens</taxon>
    </lineage>
</organism>
<sequence length="613" mass="69687">MKKVSAYETAQGSCRRLGVFMEGDALNFAVDCRGYEEVTLILYKKGKDEILAQIPLPREGSLGSIRAVRVKGIKPGQIEYNYRMGGKVVTDPYATRVTGRETFGERPEKEDEHRVRSAFVALDYDWEGDKCPEIPFEDGILYSLHVRGFTMQGGGRTRHKGTFAGLKDKADYLTELGVNQILLMPAYEFDEIMPVEESMQKYASQEEPVRLNYWGYVAGNYFAPKAGYSAFADPTVEFKDMVKAFHARGIEVLMEFFFPVGTSPRLVINCLVYWMSEYHIDGFHLLGDGFVSNAAARDPAFSKSKLLSNYFPTEEIYGKHALPVRKCLGEYNDGFLIDARKLLKGDADQLQSFVWRMRRNPAGCAVINYITHHDGFTLADLVSYDERHNEENGERGYDGNPDNYSWNCGCEGPSRKKKIQELRLRQMRNAFAMVLLSAGTPMLLGGDEFGNSQSGNNNPYCLDSPVSWVDWSGLRRNNNLHDFVQKLTAFRRKHKILHQPEELKNMDYLSCGYPDISYHGNRAWYGAFENGNRQIGIMYCGQYAGEEDFLYAAYNLHWDSQTFALPNLPEGMSWYKGVDTETEEVWLEGEPPAEVERTFTVPGRTIVVLIGRK</sequence>
<dbReference type="InterPro" id="IPR013780">
    <property type="entry name" value="Glyco_hydro_b"/>
</dbReference>
<accession>A0A9D1JKS8</accession>
<reference evidence="3" key="1">
    <citation type="submission" date="2020-10" db="EMBL/GenBank/DDBJ databases">
        <authorList>
            <person name="Gilroy R."/>
        </authorList>
    </citation>
    <scope>NUCLEOTIDE SEQUENCE</scope>
    <source>
        <strain evidence="3">CHK190-19873</strain>
    </source>
</reference>
<dbReference type="InterPro" id="IPR014756">
    <property type="entry name" value="Ig_E-set"/>
</dbReference>
<dbReference type="PANTHER" id="PTHR43002">
    <property type="entry name" value="GLYCOGEN DEBRANCHING ENZYME"/>
    <property type="match status" value="1"/>
</dbReference>
<dbReference type="Proteomes" id="UP000823935">
    <property type="component" value="Unassembled WGS sequence"/>
</dbReference>